<evidence type="ECO:0000256" key="6">
    <source>
        <dbReference type="ARBA" id="ARBA00023136"/>
    </source>
</evidence>
<dbReference type="Pfam" id="PF13715">
    <property type="entry name" value="CarbopepD_reg_2"/>
    <property type="match status" value="1"/>
</dbReference>
<dbReference type="OrthoDB" id="8727862at2"/>
<dbReference type="InterPro" id="IPR037066">
    <property type="entry name" value="Plug_dom_sf"/>
</dbReference>
<evidence type="ECO:0000256" key="10">
    <source>
        <dbReference type="SAM" id="SignalP"/>
    </source>
</evidence>
<dbReference type="Proteomes" id="UP000320643">
    <property type="component" value="Unassembled WGS sequence"/>
</dbReference>
<gene>
    <name evidence="13" type="ORF">FMM05_09705</name>
</gene>
<comment type="similarity">
    <text evidence="8 9">Belongs to the TonB-dependent receptor family.</text>
</comment>
<feature type="domain" description="TonB-dependent receptor-like beta-barrel" evidence="11">
    <location>
        <begin position="480"/>
        <end position="905"/>
    </location>
</feature>
<evidence type="ECO:0000313" key="14">
    <source>
        <dbReference type="Proteomes" id="UP000320643"/>
    </source>
</evidence>
<feature type="domain" description="TonB-dependent receptor plug" evidence="12">
    <location>
        <begin position="130"/>
        <end position="232"/>
    </location>
</feature>
<keyword evidence="3 8" id="KW-1134">Transmembrane beta strand</keyword>
<feature type="signal peptide" evidence="10">
    <location>
        <begin position="1"/>
        <end position="19"/>
    </location>
</feature>
<dbReference type="RefSeq" id="WP_143373293.1">
    <property type="nucleotide sequence ID" value="NZ_VJVZ01000005.1"/>
</dbReference>
<evidence type="ECO:0000256" key="4">
    <source>
        <dbReference type="ARBA" id="ARBA00022692"/>
    </source>
</evidence>
<evidence type="ECO:0000256" key="9">
    <source>
        <dbReference type="RuleBase" id="RU003357"/>
    </source>
</evidence>
<feature type="chain" id="PRO_5022139288" evidence="10">
    <location>
        <begin position="20"/>
        <end position="938"/>
    </location>
</feature>
<comment type="caution">
    <text evidence="13">The sequence shown here is derived from an EMBL/GenBank/DDBJ whole genome shotgun (WGS) entry which is preliminary data.</text>
</comment>
<protein>
    <submittedName>
        <fullName evidence="13">TonB-dependent receptor</fullName>
    </submittedName>
</protein>
<comment type="subcellular location">
    <subcellularLocation>
        <location evidence="1 8">Cell outer membrane</location>
        <topology evidence="1 8">Multi-pass membrane protein</topology>
    </subcellularLocation>
</comment>
<dbReference type="NCBIfam" id="TIGR01782">
    <property type="entry name" value="TonB-Xanth-Caul"/>
    <property type="match status" value="1"/>
</dbReference>
<dbReference type="SUPFAM" id="SSF49464">
    <property type="entry name" value="Carboxypeptidase regulatory domain-like"/>
    <property type="match status" value="1"/>
</dbReference>
<dbReference type="PANTHER" id="PTHR40980">
    <property type="entry name" value="PLUG DOMAIN-CONTAINING PROTEIN"/>
    <property type="match status" value="1"/>
</dbReference>
<dbReference type="Gene3D" id="2.170.130.10">
    <property type="entry name" value="TonB-dependent receptor, plug domain"/>
    <property type="match status" value="1"/>
</dbReference>
<evidence type="ECO:0000256" key="8">
    <source>
        <dbReference type="PROSITE-ProRule" id="PRU01360"/>
    </source>
</evidence>
<evidence type="ECO:0000256" key="7">
    <source>
        <dbReference type="ARBA" id="ARBA00023237"/>
    </source>
</evidence>
<evidence type="ECO:0000256" key="1">
    <source>
        <dbReference type="ARBA" id="ARBA00004571"/>
    </source>
</evidence>
<dbReference type="InterPro" id="IPR008969">
    <property type="entry name" value="CarboxyPept-like_regulatory"/>
</dbReference>
<keyword evidence="5 9" id="KW-0798">TonB box</keyword>
<keyword evidence="6 8" id="KW-0472">Membrane</keyword>
<dbReference type="InterPro" id="IPR036942">
    <property type="entry name" value="Beta-barrel_TonB_sf"/>
</dbReference>
<dbReference type="Gene3D" id="2.40.170.20">
    <property type="entry name" value="TonB-dependent receptor, beta-barrel domain"/>
    <property type="match status" value="1"/>
</dbReference>
<dbReference type="AlphaFoldDB" id="A0A552V352"/>
<evidence type="ECO:0000256" key="3">
    <source>
        <dbReference type="ARBA" id="ARBA00022452"/>
    </source>
</evidence>
<evidence type="ECO:0000256" key="5">
    <source>
        <dbReference type="ARBA" id="ARBA00023077"/>
    </source>
</evidence>
<dbReference type="Pfam" id="PF00593">
    <property type="entry name" value="TonB_dep_Rec_b-barrel"/>
    <property type="match status" value="1"/>
</dbReference>
<organism evidence="13 14">
    <name type="scientific">Flavobacterium zepuense</name>
    <dbReference type="NCBI Taxonomy" id="2593302"/>
    <lineage>
        <taxon>Bacteria</taxon>
        <taxon>Pseudomonadati</taxon>
        <taxon>Bacteroidota</taxon>
        <taxon>Flavobacteriia</taxon>
        <taxon>Flavobacteriales</taxon>
        <taxon>Flavobacteriaceae</taxon>
        <taxon>Flavobacterium</taxon>
    </lineage>
</organism>
<dbReference type="PROSITE" id="PS52016">
    <property type="entry name" value="TONB_DEPENDENT_REC_3"/>
    <property type="match status" value="1"/>
</dbReference>
<keyword evidence="14" id="KW-1185">Reference proteome</keyword>
<dbReference type="InterPro" id="IPR039426">
    <property type="entry name" value="TonB-dep_rcpt-like"/>
</dbReference>
<dbReference type="InterPro" id="IPR010104">
    <property type="entry name" value="TonB_rcpt_bac"/>
</dbReference>
<dbReference type="GO" id="GO:0009279">
    <property type="term" value="C:cell outer membrane"/>
    <property type="evidence" value="ECO:0007669"/>
    <property type="project" value="UniProtKB-SubCell"/>
</dbReference>
<sequence length="938" mass="104891">MKKLLFLILTLTFSALGFAQNNGVISGKIIDAQDKVSLPGATVQLVNSGNRYTVSNQIGDYEFLNVPAGSYQLQVLYLGYTTHTQDVVVEEGKNTLANVVLGSNTQNLQEVVITGDMIKGQARALNQQKSNSNITNVISSDQVGRFPDANIGDALKRVPGITMQNDQGEARNIIIRGLAPSLNSVTLNGDRIPSAEGDNRNVQMDLIPSDMIATIEVNKTLTPDMDADAIGGSVNLITRATPNGERISATLAGGYGPIRDKAIYTAGLVYGNRYLNNKLGVVLSGSYNNNDYGSDNIEATWVQDDFGNTYVEQQAIRYYNVQRIRRSIAFATDYKFNDNNTIYFNAIYNWRDDRENRFALTYDDMEPIYGADEQTITGFTGNVKRENKGGIDSNRGKNRRLEEQKVQNYAIHGEHLLSSKLDLDWSANYATASEYKPNERYIEFEQEELEMTQNILNPRKPFVTTTGEDLTAFGLSELTQSTDDTKENEFGARVNIRFPFSVIDGQKGRLRTGLRLRLKDKERNNTFYSYSPLNDVTLADVPTTYYGGNGFNPGSQYVAGTFASAAYLGGLNLNDTSLYEGELDPSEFLAVNYKAKENIYAGYVRWDQDLSTKLSMILGARVESTHIDYTGNRVLDEEELEGQINTTNSYTNVLPNLSFKYAATNDFILRAAFTTALARPNYYALAPYINNVASDSEISAGNPNLDATYSYNFDFMAENYFESVGLVSGGFFYKNLKDFIYTYSNNQYSAADFAADFPGQSNPVPVGEEWTFIQSRNGDNVDVYGFEVAFQRQLDFLPGFLKNFGVYANYTYTDSKAKGIADEDGNERKDVKLPGTAPHMFNGSLSWENSRFSARASANFASDYLDELGSDDFNDAYYDKQFFLDINASYKITKNLRVFAEAKNLTNQPLRYYQGVSSRVMQLEYYQARFNLGLKFDL</sequence>
<keyword evidence="10" id="KW-0732">Signal</keyword>
<keyword evidence="4 8" id="KW-0812">Transmembrane</keyword>
<keyword evidence="13" id="KW-0675">Receptor</keyword>
<evidence type="ECO:0000313" key="13">
    <source>
        <dbReference type="EMBL" id="TRW24892.1"/>
    </source>
</evidence>
<keyword evidence="2 8" id="KW-0813">Transport</keyword>
<dbReference type="InterPro" id="IPR012910">
    <property type="entry name" value="Plug_dom"/>
</dbReference>
<evidence type="ECO:0000259" key="12">
    <source>
        <dbReference type="Pfam" id="PF07715"/>
    </source>
</evidence>
<dbReference type="CDD" id="cd01347">
    <property type="entry name" value="ligand_gated_channel"/>
    <property type="match status" value="1"/>
</dbReference>
<evidence type="ECO:0000259" key="11">
    <source>
        <dbReference type="Pfam" id="PF00593"/>
    </source>
</evidence>
<dbReference type="Pfam" id="PF07715">
    <property type="entry name" value="Plug"/>
    <property type="match status" value="1"/>
</dbReference>
<dbReference type="PANTHER" id="PTHR40980:SF4">
    <property type="entry name" value="TONB-DEPENDENT RECEPTOR-LIKE BETA-BARREL DOMAIN-CONTAINING PROTEIN"/>
    <property type="match status" value="1"/>
</dbReference>
<dbReference type="InterPro" id="IPR000531">
    <property type="entry name" value="Beta-barrel_TonB"/>
</dbReference>
<accession>A0A552V352</accession>
<name>A0A552V352_9FLAO</name>
<dbReference type="SUPFAM" id="SSF56935">
    <property type="entry name" value="Porins"/>
    <property type="match status" value="1"/>
</dbReference>
<evidence type="ECO:0000256" key="2">
    <source>
        <dbReference type="ARBA" id="ARBA00022448"/>
    </source>
</evidence>
<proteinExistence type="inferred from homology"/>
<reference evidence="13 14" key="1">
    <citation type="submission" date="2019-07" db="EMBL/GenBank/DDBJ databases">
        <title>Flavobacterium sp. nov., isolated from glacier ice.</title>
        <authorList>
            <person name="Liu Q."/>
            <person name="Xin Y.-H."/>
        </authorList>
    </citation>
    <scope>NUCLEOTIDE SEQUENCE [LARGE SCALE GENOMIC DNA]</scope>
    <source>
        <strain evidence="13 14">ZT4R6</strain>
    </source>
</reference>
<dbReference type="Gene3D" id="2.60.40.1120">
    <property type="entry name" value="Carboxypeptidase-like, regulatory domain"/>
    <property type="match status" value="1"/>
</dbReference>
<dbReference type="EMBL" id="VJVZ01000005">
    <property type="protein sequence ID" value="TRW24892.1"/>
    <property type="molecule type" value="Genomic_DNA"/>
</dbReference>
<keyword evidence="7 8" id="KW-0998">Cell outer membrane</keyword>